<evidence type="ECO:0000313" key="4">
    <source>
        <dbReference type="EMBL" id="GJG57197.1"/>
    </source>
</evidence>
<sequence length="275" mass="31193">MIEITNLGYHYPGSGHRVFNDFDLRIEGNHIYGLLGKNGTGKSTLLYLINGLLRPTAGTVNVDGYRSFDRSPEMLEEMFLVPEEYDMPDVRLPEYAAVSRKFYPRFSDEILRNCLDEFEIAPDVNLKALSMGQKKKVFMSFALATGTRFILMDEPTNGLDIPSKALFRRVVARNMTDDRTLIISTHQVHDIEILLDHIIIIDNSKVLLNAGIDDITRNYVFRTISEGDSHSADVVYAEPSAMGQSAILRRHNDEIETQINLELLFDAVTLNHLKL</sequence>
<organism evidence="4 5">
    <name type="scientific">Prevotella lacticifex</name>
    <dbReference type="NCBI Taxonomy" id="2854755"/>
    <lineage>
        <taxon>Bacteria</taxon>
        <taxon>Pseudomonadati</taxon>
        <taxon>Bacteroidota</taxon>
        <taxon>Bacteroidia</taxon>
        <taxon>Bacteroidales</taxon>
        <taxon>Prevotellaceae</taxon>
        <taxon>Prevotella</taxon>
    </lineage>
</organism>
<comment type="caution">
    <text evidence="4">The sequence shown here is derived from an EMBL/GenBank/DDBJ whole genome shotgun (WGS) entry which is preliminary data.</text>
</comment>
<accession>A0A9R1C719</accession>
<dbReference type="InterPro" id="IPR027417">
    <property type="entry name" value="P-loop_NTPase"/>
</dbReference>
<dbReference type="GO" id="GO:0016887">
    <property type="term" value="F:ATP hydrolysis activity"/>
    <property type="evidence" value="ECO:0007669"/>
    <property type="project" value="InterPro"/>
</dbReference>
<feature type="domain" description="ABC transporter" evidence="3">
    <location>
        <begin position="2"/>
        <end position="228"/>
    </location>
</feature>
<dbReference type="PROSITE" id="PS50893">
    <property type="entry name" value="ABC_TRANSPORTER_2"/>
    <property type="match status" value="1"/>
</dbReference>
<evidence type="ECO:0000313" key="5">
    <source>
        <dbReference type="Proteomes" id="UP000825483"/>
    </source>
</evidence>
<evidence type="ECO:0000259" key="3">
    <source>
        <dbReference type="PROSITE" id="PS50893"/>
    </source>
</evidence>
<keyword evidence="1" id="KW-0547">Nucleotide-binding</keyword>
<keyword evidence="2 4" id="KW-0067">ATP-binding</keyword>
<dbReference type="Pfam" id="PF00005">
    <property type="entry name" value="ABC_tran"/>
    <property type="match status" value="1"/>
</dbReference>
<dbReference type="InterPro" id="IPR003439">
    <property type="entry name" value="ABC_transporter-like_ATP-bd"/>
</dbReference>
<dbReference type="Proteomes" id="UP000825483">
    <property type="component" value="Unassembled WGS sequence"/>
</dbReference>
<gene>
    <name evidence="4" type="ORF">PRLR5076_00480</name>
</gene>
<dbReference type="GO" id="GO:0005524">
    <property type="term" value="F:ATP binding"/>
    <property type="evidence" value="ECO:0007669"/>
    <property type="project" value="UniProtKB-KW"/>
</dbReference>
<dbReference type="SMART" id="SM00382">
    <property type="entry name" value="AAA"/>
    <property type="match status" value="1"/>
</dbReference>
<protein>
    <submittedName>
        <fullName evidence="4">ABC transporter ATP-binding protein</fullName>
    </submittedName>
</protein>
<dbReference type="AlphaFoldDB" id="A0A9R1C719"/>
<evidence type="ECO:0000256" key="1">
    <source>
        <dbReference type="ARBA" id="ARBA00022741"/>
    </source>
</evidence>
<dbReference type="GeneID" id="72468103"/>
<dbReference type="Gene3D" id="3.40.50.300">
    <property type="entry name" value="P-loop containing nucleotide triphosphate hydrolases"/>
    <property type="match status" value="1"/>
</dbReference>
<name>A0A9R1C719_9BACT</name>
<dbReference type="EMBL" id="BPUB01000001">
    <property type="protein sequence ID" value="GJG57197.1"/>
    <property type="molecule type" value="Genomic_DNA"/>
</dbReference>
<evidence type="ECO:0000256" key="2">
    <source>
        <dbReference type="ARBA" id="ARBA00022840"/>
    </source>
</evidence>
<dbReference type="RefSeq" id="WP_223929697.1">
    <property type="nucleotide sequence ID" value="NZ_BPTU01000003.1"/>
</dbReference>
<proteinExistence type="predicted"/>
<dbReference type="PANTHER" id="PTHR43158">
    <property type="entry name" value="SKFA PEPTIDE EXPORT ATP-BINDING PROTEIN SKFE"/>
    <property type="match status" value="1"/>
</dbReference>
<reference evidence="4" key="1">
    <citation type="journal article" date="2022" name="Int. J. Syst. Evol. Microbiol.">
        <title>Prevotella lacticifex sp. nov., isolated from the rumen of cows.</title>
        <authorList>
            <person name="Shinkai T."/>
            <person name="Ikeyama N."/>
            <person name="Kumagai M."/>
            <person name="Ohmori H."/>
            <person name="Sakamoto M."/>
            <person name="Ohkuma M."/>
            <person name="Mitsumori M."/>
        </authorList>
    </citation>
    <scope>NUCLEOTIDE SEQUENCE</scope>
    <source>
        <strain evidence="4">R5076</strain>
    </source>
</reference>
<dbReference type="PANTHER" id="PTHR43158:SF10">
    <property type="entry name" value="ABC TRANSPORTER ATP-BINDING PROTEIN YTRB"/>
    <property type="match status" value="1"/>
</dbReference>
<dbReference type="SUPFAM" id="SSF52540">
    <property type="entry name" value="P-loop containing nucleoside triphosphate hydrolases"/>
    <property type="match status" value="1"/>
</dbReference>
<keyword evidence="5" id="KW-1185">Reference proteome</keyword>
<dbReference type="InterPro" id="IPR003593">
    <property type="entry name" value="AAA+_ATPase"/>
</dbReference>